<reference evidence="1" key="1">
    <citation type="submission" date="2023-07" db="EMBL/GenBank/DDBJ databases">
        <title>Sorghum-associated microbial communities from plants grown in Nebraska, USA.</title>
        <authorList>
            <person name="Schachtman D."/>
        </authorList>
    </citation>
    <scope>NUCLEOTIDE SEQUENCE</scope>
    <source>
        <strain evidence="1">BE56</strain>
    </source>
</reference>
<protein>
    <submittedName>
        <fullName evidence="1">Intracellular multiplication protein IcmP</fullName>
    </submittedName>
</protein>
<sequence length="437" mass="49112">MKQQGGGQRSFTWDDPAVLIGIILVLYLGGWGLWYFAHDKIATAYVYVRYVQLWLLSVIGDFATLPGISAINEWVGRMCSPDGIVGACQRDFSTVAWSEITSSSLVINGFLLVLMVILSVRMFIRINKTHPKLKFTKTHNIKSYVQESKAQYPHLRMFAELDLIAQPLDHPVFGMSQTSRQFVYEHLLISGWAEQADRTWAPTLDREKATEVMRRQLGQHWTRVGNLSPAETLLVAIALPRVVATDASLDDSAFKAAMADSDYMIAWCWDQFKAPSGKGSKGAPDPHAWLKPEVPLEVPRAIIQKYIKHPNASAILHAHAFVRTIIFAMFFQARRLGVLPPAEMRWLRFFDRDMWYALQTIGRQAGFPEAPGILSHFLYECKAGVSLAEPQLDKAVNGLEQAMSAYKYLEADKQRYEAVQLQKHAAAQAAALEQGVS</sequence>
<dbReference type="Proteomes" id="UP001259587">
    <property type="component" value="Unassembled WGS sequence"/>
</dbReference>
<organism evidence="1 2">
    <name type="scientific">Pseudomonas hunanensis</name>
    <dbReference type="NCBI Taxonomy" id="1247546"/>
    <lineage>
        <taxon>Bacteria</taxon>
        <taxon>Pseudomonadati</taxon>
        <taxon>Pseudomonadota</taxon>
        <taxon>Gammaproteobacteria</taxon>
        <taxon>Pseudomonadales</taxon>
        <taxon>Pseudomonadaceae</taxon>
        <taxon>Pseudomonas</taxon>
    </lineage>
</organism>
<name>A0ACC6K102_9PSED</name>
<comment type="caution">
    <text evidence="1">The sequence shown here is derived from an EMBL/GenBank/DDBJ whole genome shotgun (WGS) entry which is preliminary data.</text>
</comment>
<evidence type="ECO:0000313" key="2">
    <source>
        <dbReference type="Proteomes" id="UP001259587"/>
    </source>
</evidence>
<dbReference type="EMBL" id="JAVDTH010000007">
    <property type="protein sequence ID" value="MDR6712120.1"/>
    <property type="molecule type" value="Genomic_DNA"/>
</dbReference>
<gene>
    <name evidence="1" type="ORF">J2W83_001715</name>
</gene>
<evidence type="ECO:0000313" key="1">
    <source>
        <dbReference type="EMBL" id="MDR6712120.1"/>
    </source>
</evidence>
<keyword evidence="2" id="KW-1185">Reference proteome</keyword>
<proteinExistence type="predicted"/>
<accession>A0ACC6K102</accession>